<comment type="similarity">
    <text evidence="2 7">Belongs to the UPL family. K-HECT subfamily.</text>
</comment>
<feature type="region of interest" description="Disordered" evidence="9">
    <location>
        <begin position="298"/>
        <end position="317"/>
    </location>
</feature>
<evidence type="ECO:0000256" key="1">
    <source>
        <dbReference type="ARBA" id="ARBA00000885"/>
    </source>
</evidence>
<dbReference type="InterPro" id="IPR001611">
    <property type="entry name" value="Leu-rich_rpt"/>
</dbReference>
<dbReference type="GO" id="GO:0016607">
    <property type="term" value="C:nuclear speck"/>
    <property type="evidence" value="ECO:0007669"/>
    <property type="project" value="TreeGrafter"/>
</dbReference>
<dbReference type="FunFam" id="3.30.2410.10:FF:000007">
    <property type="entry name" value="Putative E3 ubiquitin-protein ligase HECTD1"/>
    <property type="match status" value="1"/>
</dbReference>
<dbReference type="SMART" id="SM00248">
    <property type="entry name" value="ANK"/>
    <property type="match status" value="3"/>
</dbReference>
<dbReference type="SUPFAM" id="SSF48371">
    <property type="entry name" value="ARM repeat"/>
    <property type="match status" value="1"/>
</dbReference>
<sequence length="2584" mass="296360">MKLHETPQINQQLNEKEKNPSSSTPEQPRFYSFLNSQYIHQLPTDNLKIKDMSDIDPDTLLEWLQTGNSDVTLLALEQLCTILLLSDNIDRCFESYPPRSFLPALCKIFLDELATEQVLEATARALTYYLDVSQECTRRIVAVDGTLRAICNRLLVIEVDNKTSKDLAEQCIKTLELICARESSAVFEAGGLNCILPFIVEHGKVIYKDSLHSAMSVVTRLCAKMEPTDSSLDFVVETLSKLLKHEDNYVADGALRCFASLSDRFTRKGVDPEPLAKYGLINELIRKLGDSVMSNNTNKWLQNSTNPGQSTQANEQNKSSTIVSISTLTGLLSTLCRSSDSIAKQILESNILDSIEKALYGDERCVLDTMRFLDLLLILIFEGRQGLPKQFTSLTKNQINTGTLNKNKKTDAQSDKLHRQLIEWIRIKDTDSFIEALETNQIDLNFMDDVGQTLLNWASAFGTAEMIEYLASKGADVNKGQRSSSLHYAACFGRVQIVKILLRYGANPDLRDEEGKTPLDKARERGEESHREVVQILQTSPCDLFKTNETELDTNQKENNEDLIEIKFLYTKRLMPIFSKIILNCMITSINKSCLNLLKKLISYSNQLNKVVQMDEKLTDLDNNNKKETIATLLVELISKILRDNLNYEQIQIGLGISSDLFKKCGDFIIDEFTRFGVADLISKIASQPIEIVDEEVDQDDEKVQENLFQKNKLYVWNSDWCFTYTDESIYAWNQMSLIELPNKSNGWFKYLTPNSLKLIYSDGKIVNLNNSDEFLHTFLTHKKSVESLSPEIIILAPDKQLKIENWNFKSLSESEIQIGCNLNLKQLVKIRKLFTGFDFESTLGDKILFESNESLGENFIIPQNLQTNLNKLNALQQYLAVATLKSNKLKQKQLKLNCIRLASKLKIDYLNKKENKPRDLVFKLKNLVNEVLIVCQEHDLDQVGWDIKFQKALNNLKEVLNESNKGISSYELSISGLIQVLLIALGENDSIKVTERRLIFSKIFNLDDTSLLVTLVHKLVNVLESNENLPVFLYDAPGSYNLQSFSKRFKLSLKKGSDLDLNCLDYTGRVLKVEPLANISHLEKYISKMVLKQWFDYDREGLYFLTSLDAQLPVEFNYEKDFDDNGILYWIGTNGKTSDWLNAFNHSNLIKMSYSDSMKQLSSGKHEDLIGRMASNCHTSGSEKRIWFVIDFGMFIIPSHYTLRYSNGFQKTAPRNWALLGSKTGGSSSNDWDILITHNNDDKLKDYGQSYTWSLGESQMVKQESTGWRFFRIQQTGRNQSGANYTMSISGFELYGTVTSLVKDKLVSVSLSSSTTRLSDSERRRQKRQSSRSSLQKQMILGARVQRGVDWKWGNQDKVSEECRPNEGTVITELDSNGWVEVIWDNGVFNFYRMGYESKYDLTMASSHDITKLSTYHAIAMQNLAMSKANLGNFNTINNLQIEMGLGNRQMTEEKKENCLRDKIKFKFEPDSKIAFTSLDNSLNTLMLNNNNLENLKKLTPIDLSKSGENDENFSQINPQVPCTNQNPQKFKKNLFTHSKVNILNKNRKSSSTPVLTMTESTSQTDLTFENLQELDQNMSSNQTLSSNNCENKIMDNFSSSNTLNDETFRTYFNNSIEPKKILRHFSLQNNHDKSQSANNLLTFNNSNQLQLTAVSEPNVLMDENSQKLKPVSSSSSSYFPLEPTMEECLENLDISYETKQDEETKSSTEDIFSKNLCSLITKSDLKQMLSKEEDMDEKDENYCPSEMDMFSNLFSKENSQDLELLLSTFSLFSQKKSQFNNLFKSLSSMKSLDETSKGDELSNQVWSAILSRLDSKTEEKCAKAEAEIQEIDDEDEMKQENEEDEEFMRAVEHIPNEETDENFDDDYLDEEDFEFSNKSVENGLKRMRELKRRHNVPVSSFGSRFSDNEPSSTHHDEFVLKCQFSALIPAFDPRPGKNNINQIQDITIPPNMNQITLNNSQNETPKNQKIDLYLKVDFNSQLKQLDFVQDEIKLTNKNATIFQYIQNLIQINCESSTSYEKMKTIWDMNYTLIYKESPLDSNEDTNLNNEQKSWENIEEILKLLDTLKKITDKNFVDEFISEKINNKLVQQLQDPLVLASRSIPDWCKHLLNSYKFLFPFETRQLYFTTTAFGVSRSIVWLQNKRDALLSNMRGPSTNRVARDDHEYRIGRLKHERIKIPREPTSELIESAINALIFHASRKAILEIEFMDEEGTGLGPTLEFFSLIAAELQRKKFALWHCDDSELHNELSQEELLNLNENFVHYKNGLFPAAYPNHLTETTHFKTVLNFFYFMGIFIAKSLQDQRLVDIPFSEQFLKIICSNDSDEIDLNILGLDDLCKIDPNRGDLLKQLKNGLEKYTSGEKDDVYVNLNNHEIKLEDLSLVFQYNPPSKVYMYEFYDLKENGGDLAVDRDNLDEYIDLMVNFVLKTGIEKQIKSFKEGFDSVFSMEALKCFDPYEFQLLLSGDQAPSWTYEEIMNYTEPKLGYTKESPGFLRFVNVMCQMDSTERKLFVQFLTGCSSLPPGGLANLHPRLTVVKKDGTDSSYPSVNTCVHYLKLPEYSSEEILSEQMMIACQEKGFYLN</sequence>
<dbReference type="Pfam" id="PF12796">
    <property type="entry name" value="Ank_2"/>
    <property type="match status" value="1"/>
</dbReference>
<evidence type="ECO:0000259" key="11">
    <source>
        <dbReference type="PROSITE" id="PS51416"/>
    </source>
</evidence>
<protein>
    <recommendedName>
        <fullName evidence="7">E3 ubiquitin-protein ligase</fullName>
        <ecNumber evidence="7">2.3.2.26</ecNumber>
    </recommendedName>
</protein>
<keyword evidence="4 6" id="KW-0833">Ubl conjugation pathway</keyword>
<dbReference type="OrthoDB" id="271273at2759"/>
<feature type="domain" description="MIB/HERC2" evidence="11">
    <location>
        <begin position="1332"/>
        <end position="1409"/>
    </location>
</feature>
<name>A0A813ZU54_9BILA</name>
<evidence type="ECO:0000313" key="12">
    <source>
        <dbReference type="EMBL" id="CAF0905235.1"/>
    </source>
</evidence>
<proteinExistence type="inferred from homology"/>
<dbReference type="GO" id="GO:0046872">
    <property type="term" value="F:metal ion binding"/>
    <property type="evidence" value="ECO:0007669"/>
    <property type="project" value="InterPro"/>
</dbReference>
<keyword evidence="3 7" id="KW-0808">Transferase</keyword>
<dbReference type="PROSITE" id="PS50237">
    <property type="entry name" value="HECT"/>
    <property type="match status" value="1"/>
</dbReference>
<dbReference type="PANTHER" id="PTHR45670:SF1">
    <property type="entry name" value="E3 UBIQUITIN-PROTEIN LIGASE HECTD1"/>
    <property type="match status" value="1"/>
</dbReference>
<organism evidence="12 13">
    <name type="scientific">Brachionus calyciflorus</name>
    <dbReference type="NCBI Taxonomy" id="104777"/>
    <lineage>
        <taxon>Eukaryota</taxon>
        <taxon>Metazoa</taxon>
        <taxon>Spiralia</taxon>
        <taxon>Gnathifera</taxon>
        <taxon>Rotifera</taxon>
        <taxon>Eurotatoria</taxon>
        <taxon>Monogononta</taxon>
        <taxon>Pseudotrocha</taxon>
        <taxon>Ploima</taxon>
        <taxon>Brachionidae</taxon>
        <taxon>Brachionus</taxon>
    </lineage>
</organism>
<dbReference type="Gene3D" id="2.30.30.40">
    <property type="entry name" value="SH3 Domains"/>
    <property type="match status" value="1"/>
</dbReference>
<evidence type="ECO:0000256" key="3">
    <source>
        <dbReference type="ARBA" id="ARBA00022679"/>
    </source>
</evidence>
<evidence type="ECO:0000256" key="4">
    <source>
        <dbReference type="ARBA" id="ARBA00022786"/>
    </source>
</evidence>
<dbReference type="Proteomes" id="UP000663879">
    <property type="component" value="Unassembled WGS sequence"/>
</dbReference>
<dbReference type="InterPro" id="IPR000569">
    <property type="entry name" value="HECT_dom"/>
</dbReference>
<evidence type="ECO:0000256" key="7">
    <source>
        <dbReference type="RuleBase" id="RU369009"/>
    </source>
</evidence>
<feature type="domain" description="HECT" evidence="10">
    <location>
        <begin position="2203"/>
        <end position="2584"/>
    </location>
</feature>
<feature type="coiled-coil region" evidence="8">
    <location>
        <begin position="1816"/>
        <end position="1845"/>
    </location>
</feature>
<dbReference type="InterPro" id="IPR045322">
    <property type="entry name" value="HECTD1/TRIP12-like"/>
</dbReference>
<dbReference type="InterPro" id="IPR036770">
    <property type="entry name" value="Ankyrin_rpt-contain_sf"/>
</dbReference>
<comment type="function">
    <text evidence="7">E3 ubiquitin-protein ligase which accepts ubiquitin from an E2 ubiquitin-conjugating enzyme in the form of a thioester and then directly transfers the ubiquitin to targeted substrates.</text>
</comment>
<dbReference type="PROSITE" id="PS51450">
    <property type="entry name" value="LRR"/>
    <property type="match status" value="1"/>
</dbReference>
<dbReference type="EMBL" id="CAJNOC010001986">
    <property type="protein sequence ID" value="CAF0905235.1"/>
    <property type="molecule type" value="Genomic_DNA"/>
</dbReference>
<keyword evidence="8" id="KW-0175">Coiled coil</keyword>
<dbReference type="PROSITE" id="PS51416">
    <property type="entry name" value="MIB_HERC2"/>
    <property type="match status" value="1"/>
</dbReference>
<dbReference type="PROSITE" id="PS50297">
    <property type="entry name" value="ANK_REP_REGION"/>
    <property type="match status" value="2"/>
</dbReference>
<feature type="repeat" description="ANK" evidence="5">
    <location>
        <begin position="450"/>
        <end position="482"/>
    </location>
</feature>
<feature type="active site" description="Glycyl thioester intermediate" evidence="6">
    <location>
        <position position="2553"/>
    </location>
</feature>
<evidence type="ECO:0000256" key="6">
    <source>
        <dbReference type="PROSITE-ProRule" id="PRU00104"/>
    </source>
</evidence>
<feature type="region of interest" description="Disordered" evidence="9">
    <location>
        <begin position="1318"/>
        <end position="1338"/>
    </location>
</feature>
<dbReference type="CDD" id="cd00078">
    <property type="entry name" value="HECTc"/>
    <property type="match status" value="1"/>
</dbReference>
<dbReference type="InterPro" id="IPR010606">
    <property type="entry name" value="Mib_Herc2"/>
</dbReference>
<evidence type="ECO:0000256" key="5">
    <source>
        <dbReference type="PROSITE-ProRule" id="PRU00023"/>
    </source>
</evidence>
<feature type="repeat" description="ANK" evidence="5">
    <location>
        <begin position="481"/>
        <end position="513"/>
    </location>
</feature>
<comment type="catalytic activity">
    <reaction evidence="1 7">
        <text>S-ubiquitinyl-[E2 ubiquitin-conjugating enzyme]-L-cysteine + [acceptor protein]-L-lysine = [E2 ubiquitin-conjugating enzyme]-L-cysteine + N(6)-ubiquitinyl-[acceptor protein]-L-lysine.</text>
        <dbReference type="EC" id="2.3.2.26"/>
    </reaction>
</comment>
<dbReference type="Gene3D" id="1.25.40.20">
    <property type="entry name" value="Ankyrin repeat-containing domain"/>
    <property type="match status" value="1"/>
</dbReference>
<evidence type="ECO:0000256" key="2">
    <source>
        <dbReference type="ARBA" id="ARBA00006331"/>
    </source>
</evidence>
<dbReference type="UniPathway" id="UPA00143"/>
<dbReference type="Gene3D" id="3.30.2410.10">
    <property type="entry name" value="Hect, E3 ligase catalytic domain"/>
    <property type="match status" value="1"/>
</dbReference>
<dbReference type="GO" id="GO:0070534">
    <property type="term" value="P:protein K63-linked ubiquitination"/>
    <property type="evidence" value="ECO:0007669"/>
    <property type="project" value="TreeGrafter"/>
</dbReference>
<comment type="caution">
    <text evidence="12">The sequence shown here is derived from an EMBL/GenBank/DDBJ whole genome shotgun (WGS) entry which is preliminary data.</text>
</comment>
<accession>A0A813ZU54</accession>
<dbReference type="SUPFAM" id="SSF48403">
    <property type="entry name" value="Ankyrin repeat"/>
    <property type="match status" value="1"/>
</dbReference>
<dbReference type="InterPro" id="IPR002110">
    <property type="entry name" value="Ankyrin_rpt"/>
</dbReference>
<dbReference type="Pfam" id="PF06701">
    <property type="entry name" value="MIB_HERC2"/>
    <property type="match status" value="1"/>
</dbReference>
<gene>
    <name evidence="12" type="ORF">OXX778_LOCUS11609</name>
</gene>
<dbReference type="GO" id="GO:0061630">
    <property type="term" value="F:ubiquitin protein ligase activity"/>
    <property type="evidence" value="ECO:0007669"/>
    <property type="project" value="UniProtKB-UniRule"/>
</dbReference>
<dbReference type="InterPro" id="IPR016024">
    <property type="entry name" value="ARM-type_fold"/>
</dbReference>
<dbReference type="InterPro" id="IPR011989">
    <property type="entry name" value="ARM-like"/>
</dbReference>
<dbReference type="PANTHER" id="PTHR45670">
    <property type="entry name" value="E3 UBIQUITIN-PROTEIN LIGASE TRIP12"/>
    <property type="match status" value="1"/>
</dbReference>
<dbReference type="SMART" id="SM00119">
    <property type="entry name" value="HECTc"/>
    <property type="match status" value="1"/>
</dbReference>
<feature type="region of interest" description="Disordered" evidence="9">
    <location>
        <begin position="1"/>
        <end position="26"/>
    </location>
</feature>
<comment type="pathway">
    <text evidence="7">Protein modification; protein ubiquitination.</text>
</comment>
<dbReference type="SUPFAM" id="SSF159034">
    <property type="entry name" value="Mib/herc2 domain-like"/>
    <property type="match status" value="1"/>
</dbReference>
<dbReference type="Gene3D" id="3.30.2160.10">
    <property type="entry name" value="Hect, E3 ligase catalytic domain"/>
    <property type="match status" value="1"/>
</dbReference>
<dbReference type="InterPro" id="IPR037252">
    <property type="entry name" value="Mib_Herc2_sf"/>
</dbReference>
<dbReference type="InterPro" id="IPR035983">
    <property type="entry name" value="Hect_E3_ubiquitin_ligase"/>
</dbReference>
<dbReference type="Pfam" id="PF07738">
    <property type="entry name" value="Sad1_UNC"/>
    <property type="match status" value="1"/>
</dbReference>
<evidence type="ECO:0000256" key="8">
    <source>
        <dbReference type="SAM" id="Coils"/>
    </source>
</evidence>
<evidence type="ECO:0000313" key="13">
    <source>
        <dbReference type="Proteomes" id="UP000663879"/>
    </source>
</evidence>
<dbReference type="PROSITE" id="PS50088">
    <property type="entry name" value="ANK_REPEAT"/>
    <property type="match status" value="2"/>
</dbReference>
<reference evidence="12" key="1">
    <citation type="submission" date="2021-02" db="EMBL/GenBank/DDBJ databases">
        <authorList>
            <person name="Nowell W R."/>
        </authorList>
    </citation>
    <scope>NUCLEOTIDE SEQUENCE</scope>
    <source>
        <strain evidence="12">Ploen Becks lab</strain>
    </source>
</reference>
<dbReference type="Gene3D" id="1.25.10.10">
    <property type="entry name" value="Leucine-rich Repeat Variant"/>
    <property type="match status" value="1"/>
</dbReference>
<dbReference type="InterPro" id="IPR012919">
    <property type="entry name" value="SUN_dom"/>
</dbReference>
<evidence type="ECO:0000259" key="10">
    <source>
        <dbReference type="PROSITE" id="PS50237"/>
    </source>
</evidence>
<keyword evidence="5" id="KW-0040">ANK repeat</keyword>
<evidence type="ECO:0000256" key="9">
    <source>
        <dbReference type="SAM" id="MobiDB-lite"/>
    </source>
</evidence>
<keyword evidence="13" id="KW-1185">Reference proteome</keyword>
<dbReference type="SUPFAM" id="SSF56204">
    <property type="entry name" value="Hect, E3 ligase catalytic domain"/>
    <property type="match status" value="1"/>
</dbReference>
<dbReference type="Gene3D" id="3.90.1750.10">
    <property type="entry name" value="Hect, E3 ligase catalytic domains"/>
    <property type="match status" value="1"/>
</dbReference>
<dbReference type="EC" id="2.3.2.26" evidence="7"/>
<dbReference type="GO" id="GO:0043161">
    <property type="term" value="P:proteasome-mediated ubiquitin-dependent protein catabolic process"/>
    <property type="evidence" value="ECO:0007669"/>
    <property type="project" value="TreeGrafter"/>
</dbReference>
<dbReference type="Pfam" id="PF00632">
    <property type="entry name" value="HECT"/>
    <property type="match status" value="1"/>
</dbReference>